<gene>
    <name evidence="1" type="ORF">JGZ15_05295</name>
</gene>
<dbReference type="AlphaFoldDB" id="A0A7T7SWT6"/>
<dbReference type="Proteomes" id="UP000595859">
    <property type="component" value="Chromosome"/>
</dbReference>
<accession>A0A7T7SWT6</accession>
<organism evidence="1 2">
    <name type="scientific">Staphylococcus pseudintermedius</name>
    <dbReference type="NCBI Taxonomy" id="283734"/>
    <lineage>
        <taxon>Bacteria</taxon>
        <taxon>Bacillati</taxon>
        <taxon>Bacillota</taxon>
        <taxon>Bacilli</taxon>
        <taxon>Bacillales</taxon>
        <taxon>Staphylococcaceae</taxon>
        <taxon>Staphylococcus</taxon>
        <taxon>Staphylococcus intermedius group</taxon>
    </lineage>
</organism>
<protein>
    <submittedName>
        <fullName evidence="1">Uncharacterized protein</fullName>
    </submittedName>
</protein>
<reference evidence="1 2" key="1">
    <citation type="submission" date="2020-12" db="EMBL/GenBank/DDBJ databases">
        <title>Whole genome sequencing and de novo assembly of Staphylococcus pseudintermedius: a novel pangenome approach to unravel pathogenesis of canine pyoderma.</title>
        <authorList>
            <person name="Ferrer L."/>
            <person name="Perez D."/>
            <person name="Fonticoba R."/>
            <person name="Vines J."/>
            <person name="Fabregas N."/>
            <person name="Madronero S."/>
            <person name="Meroni G."/>
            <person name="Martino P."/>
            <person name="Martinez S."/>
            <person name="Cusco A."/>
            <person name="Migura L."/>
            <person name="Francino O."/>
        </authorList>
    </citation>
    <scope>NUCLEOTIDE SEQUENCE [LARGE SCALE GENOMIC DNA]</scope>
    <source>
        <strain evidence="1 2">HSP080</strain>
    </source>
</reference>
<evidence type="ECO:0000313" key="1">
    <source>
        <dbReference type="EMBL" id="QQM99016.1"/>
    </source>
</evidence>
<dbReference type="EMBL" id="CP066884">
    <property type="protein sequence ID" value="QQM99016.1"/>
    <property type="molecule type" value="Genomic_DNA"/>
</dbReference>
<name>A0A7T7SWT6_STAPS</name>
<dbReference type="GeneID" id="93823067"/>
<dbReference type="RefSeq" id="WP_014613692.1">
    <property type="nucleotide sequence ID" value="NZ_AP019372.1"/>
</dbReference>
<sequence length="45" mass="4960">MIVSVEYETDQVEASRFSPVATQQAVGRLTIKHVVYVHVDVRSGG</sequence>
<proteinExistence type="predicted"/>
<evidence type="ECO:0000313" key="2">
    <source>
        <dbReference type="Proteomes" id="UP000595859"/>
    </source>
</evidence>